<proteinExistence type="predicted"/>
<dbReference type="InterPro" id="IPR015210">
    <property type="entry name" value="NaeI"/>
</dbReference>
<organism evidence="5 6">
    <name type="scientific">Ralstonia wenshanensis</name>
    <dbReference type="NCBI Taxonomy" id="2842456"/>
    <lineage>
        <taxon>Bacteria</taxon>
        <taxon>Pseudomonadati</taxon>
        <taxon>Pseudomonadota</taxon>
        <taxon>Betaproteobacteria</taxon>
        <taxon>Burkholderiales</taxon>
        <taxon>Burkholderiaceae</taxon>
        <taxon>Ralstonia</taxon>
    </lineage>
</organism>
<dbReference type="InterPro" id="IPR036388">
    <property type="entry name" value="WH-like_DNA-bd_sf"/>
</dbReference>
<dbReference type="GO" id="GO:0003677">
    <property type="term" value="F:DNA binding"/>
    <property type="evidence" value="ECO:0007669"/>
    <property type="project" value="InterPro"/>
</dbReference>
<dbReference type="Proteomes" id="UP001189915">
    <property type="component" value="Unassembled WGS sequence"/>
</dbReference>
<dbReference type="AlphaFoldDB" id="A0AAD2B5X9"/>
<dbReference type="RefSeq" id="WP_316870672.1">
    <property type="nucleotide sequence ID" value="NZ_CATWAF010000004.1"/>
</dbReference>
<dbReference type="GO" id="GO:0009036">
    <property type="term" value="F:type II site-specific deoxyribonuclease activity"/>
    <property type="evidence" value="ECO:0007669"/>
    <property type="project" value="UniProtKB-EC"/>
</dbReference>
<dbReference type="EC" id="3.1.21.4" evidence="5"/>
<keyword evidence="6" id="KW-1185">Reference proteome</keyword>
<keyword evidence="1" id="KW-0540">Nuclease</keyword>
<evidence type="ECO:0000313" key="5">
    <source>
        <dbReference type="EMBL" id="CAJ0701088.1"/>
    </source>
</evidence>
<dbReference type="CDD" id="cd22338">
    <property type="entry name" value="NaeI-like"/>
    <property type="match status" value="1"/>
</dbReference>
<gene>
    <name evidence="5" type="primary">naeIR</name>
    <name evidence="5" type="ORF">LMG18091_03347</name>
</gene>
<reference evidence="5 6" key="1">
    <citation type="submission" date="2023-07" db="EMBL/GenBank/DDBJ databases">
        <authorList>
            <person name="Peeters C."/>
        </authorList>
    </citation>
    <scope>NUCLEOTIDE SEQUENCE [LARGE SCALE GENOMIC DNA]</scope>
    <source>
        <strain evidence="5 6">LMG 18091</strain>
    </source>
</reference>
<dbReference type="InterPro" id="IPR037057">
    <property type="entry name" value="DNA_rep_MutH/T2_RE_sf"/>
</dbReference>
<keyword evidence="2" id="KW-0255">Endonuclease</keyword>
<keyword evidence="3 5" id="KW-0378">Hydrolase</keyword>
<dbReference type="InterPro" id="IPR011335">
    <property type="entry name" value="Restrct_endonuc-II-like"/>
</dbReference>
<evidence type="ECO:0000256" key="3">
    <source>
        <dbReference type="ARBA" id="ARBA00022801"/>
    </source>
</evidence>
<name>A0AAD2B5X9_9RALS</name>
<sequence length="267" mass="29635">MASLFAETASVDSELLQVRDFLLTKSDLLGTVGRAIRKSFDEVIDGPRTGRYRIEQLEKTEKTYIGTKVEIVLRAELELERGRVLDNLIAGHEVDTKFTVGSTWTIPQEAFEKLCLVVTGNDNTGMCAIGLLRMTPDVLNNGTNRDGKKSVSALGKTQITWLARGPMPRNFMLDLPIAARDAIMSAPSGKRAIKALFQNATGRLIPRSVIEQVAQQKDSLKRAREAKAILAAEGIQVLCATYMADRTEFHRHGFHEYGDDDWLSMPI</sequence>
<evidence type="ECO:0000313" key="6">
    <source>
        <dbReference type="Proteomes" id="UP001189915"/>
    </source>
</evidence>
<dbReference type="SUPFAM" id="SSF52980">
    <property type="entry name" value="Restriction endonuclease-like"/>
    <property type="match status" value="1"/>
</dbReference>
<dbReference type="Pfam" id="PF09126">
    <property type="entry name" value="NaeI"/>
    <property type="match status" value="1"/>
</dbReference>
<dbReference type="Gene3D" id="3.40.600.10">
    <property type="entry name" value="DNA mismatch repair MutH/Restriction endonuclease, type II"/>
    <property type="match status" value="1"/>
</dbReference>
<feature type="domain" description="Type II restriction enzyme NaeI" evidence="4">
    <location>
        <begin position="32"/>
        <end position="247"/>
    </location>
</feature>
<dbReference type="Gene3D" id="1.10.10.10">
    <property type="entry name" value="Winged helix-like DNA-binding domain superfamily/Winged helix DNA-binding domain"/>
    <property type="match status" value="1"/>
</dbReference>
<comment type="caution">
    <text evidence="5">The sequence shown here is derived from an EMBL/GenBank/DDBJ whole genome shotgun (WGS) entry which is preliminary data.</text>
</comment>
<protein>
    <submittedName>
        <fullName evidence="5">Type-2 restriction enzyme NaeI</fullName>
        <ecNumber evidence="5">3.1.21.4</ecNumber>
    </submittedName>
</protein>
<evidence type="ECO:0000256" key="2">
    <source>
        <dbReference type="ARBA" id="ARBA00022759"/>
    </source>
</evidence>
<evidence type="ECO:0000259" key="4">
    <source>
        <dbReference type="Pfam" id="PF09126"/>
    </source>
</evidence>
<accession>A0AAD2B5X9</accession>
<dbReference type="EMBL" id="CATWAF010000004">
    <property type="protein sequence ID" value="CAJ0701088.1"/>
    <property type="molecule type" value="Genomic_DNA"/>
</dbReference>
<evidence type="ECO:0000256" key="1">
    <source>
        <dbReference type="ARBA" id="ARBA00022722"/>
    </source>
</evidence>
<dbReference type="GO" id="GO:0009307">
    <property type="term" value="P:DNA restriction-modification system"/>
    <property type="evidence" value="ECO:0007669"/>
    <property type="project" value="InterPro"/>
</dbReference>